<reference evidence="5 6" key="1">
    <citation type="submission" date="2016-10" db="EMBL/GenBank/DDBJ databases">
        <authorList>
            <person name="de Groot N.N."/>
        </authorList>
    </citation>
    <scope>NUCLEOTIDE SEQUENCE [LARGE SCALE GENOMIC DNA]</scope>
    <source>
        <strain evidence="5 6">DSM 26656</strain>
    </source>
</reference>
<name>A0A1H6C8Q8_9HYPH</name>
<dbReference type="InterPro" id="IPR051458">
    <property type="entry name" value="Cyt/Met_Dipeptidase"/>
</dbReference>
<dbReference type="Gene3D" id="3.30.70.360">
    <property type="match status" value="1"/>
</dbReference>
<proteinExistence type="predicted"/>
<dbReference type="RefSeq" id="WP_103874391.1">
    <property type="nucleotide sequence ID" value="NZ_FNUY01000009.1"/>
</dbReference>
<dbReference type="NCBIfam" id="NF006579">
    <property type="entry name" value="PRK09104.1"/>
    <property type="match status" value="1"/>
</dbReference>
<evidence type="ECO:0000313" key="6">
    <source>
        <dbReference type="Proteomes" id="UP000236743"/>
    </source>
</evidence>
<dbReference type="EMBL" id="FNUY01000009">
    <property type="protein sequence ID" value="SEG69341.1"/>
    <property type="molecule type" value="Genomic_DNA"/>
</dbReference>
<keyword evidence="2" id="KW-0479">Metal-binding</keyword>
<evidence type="ECO:0000313" key="5">
    <source>
        <dbReference type="EMBL" id="SEG69341.1"/>
    </source>
</evidence>
<dbReference type="GO" id="GO:0008233">
    <property type="term" value="F:peptidase activity"/>
    <property type="evidence" value="ECO:0007669"/>
    <property type="project" value="UniProtKB-KW"/>
</dbReference>
<evidence type="ECO:0000256" key="1">
    <source>
        <dbReference type="ARBA" id="ARBA00022670"/>
    </source>
</evidence>
<evidence type="ECO:0000259" key="4">
    <source>
        <dbReference type="Pfam" id="PF07687"/>
    </source>
</evidence>
<dbReference type="Proteomes" id="UP000236743">
    <property type="component" value="Unassembled WGS sequence"/>
</dbReference>
<keyword evidence="6" id="KW-1185">Reference proteome</keyword>
<dbReference type="GO" id="GO:0006508">
    <property type="term" value="P:proteolysis"/>
    <property type="evidence" value="ECO:0007669"/>
    <property type="project" value="UniProtKB-KW"/>
</dbReference>
<evidence type="ECO:0000256" key="2">
    <source>
        <dbReference type="ARBA" id="ARBA00022723"/>
    </source>
</evidence>
<dbReference type="Gene3D" id="3.40.630.10">
    <property type="entry name" value="Zn peptidases"/>
    <property type="match status" value="1"/>
</dbReference>
<sequence length="471" mass="50808">MTAPYPRLALDKALAQADANLGQSLERFYDLLRIKSISTEPAYRDDCRRAAQWLSDELIALGFDASVRPTPGQPMVLGHDRSAGGAHVLFYGHYDVQPVDPLHEWATDPFEPTLMPAANGETHIVARGASDDKGQLLTFVEACRAWKEANGNLPLSVSILLEGEEEAGSKSLGPFLDETASELKADVVLVCDTDMWDDVTPAVTFMMRGLCGLEVEISAASRDLHSGVYGGAARNPLQVLTTILASLRDDEGRILLDGFYDGVEELSPDVIAQWDRLAFDGDAFLNKVGLSTPAGESGRGVLEQIWARPTFEINGITGGYAGEGFKTVIPAKASAKVSFRLVGQQDPKAVCAAFKAHVEARLPADCSATVTIHSASSATHVRTGTPHLAKTLRALSEEWETDAALSGNGGSIPVINEFRDRLGMDALLVGFARFDNRVHSPNEKYDMSSFTKGIRSWLRILDKLADGHSGA</sequence>
<dbReference type="GO" id="GO:0046872">
    <property type="term" value="F:metal ion binding"/>
    <property type="evidence" value="ECO:0007669"/>
    <property type="project" value="UniProtKB-KW"/>
</dbReference>
<dbReference type="InterPro" id="IPR011650">
    <property type="entry name" value="Peptidase_M20_dimer"/>
</dbReference>
<dbReference type="Pfam" id="PF07687">
    <property type="entry name" value="M20_dimer"/>
    <property type="match status" value="1"/>
</dbReference>
<gene>
    <name evidence="5" type="ORF">SAMN04488115_109140</name>
</gene>
<feature type="domain" description="Peptidase M20 dimerisation" evidence="4">
    <location>
        <begin position="208"/>
        <end position="365"/>
    </location>
</feature>
<dbReference type="AlphaFoldDB" id="A0A1H6C8Q8"/>
<dbReference type="PANTHER" id="PTHR43270">
    <property type="entry name" value="BETA-ALA-HIS DIPEPTIDASE"/>
    <property type="match status" value="1"/>
</dbReference>
<dbReference type="NCBIfam" id="NF005914">
    <property type="entry name" value="PRK07907.1"/>
    <property type="match status" value="1"/>
</dbReference>
<keyword evidence="1" id="KW-0645">Protease</keyword>
<evidence type="ECO:0000256" key="3">
    <source>
        <dbReference type="ARBA" id="ARBA00022801"/>
    </source>
</evidence>
<dbReference type="OrthoDB" id="9761532at2"/>
<dbReference type="PANTHER" id="PTHR43270:SF12">
    <property type="entry name" value="SUCCINYL-DIAMINOPIMELATE DESUCCINYLASE"/>
    <property type="match status" value="1"/>
</dbReference>
<accession>A0A1H6C8Q8</accession>
<dbReference type="Pfam" id="PF01546">
    <property type="entry name" value="Peptidase_M20"/>
    <property type="match status" value="1"/>
</dbReference>
<organism evidence="5 6">
    <name type="scientific">Bosea lathyri</name>
    <dbReference type="NCBI Taxonomy" id="1036778"/>
    <lineage>
        <taxon>Bacteria</taxon>
        <taxon>Pseudomonadati</taxon>
        <taxon>Pseudomonadota</taxon>
        <taxon>Alphaproteobacteria</taxon>
        <taxon>Hyphomicrobiales</taxon>
        <taxon>Boseaceae</taxon>
        <taxon>Bosea</taxon>
    </lineage>
</organism>
<dbReference type="InterPro" id="IPR002933">
    <property type="entry name" value="Peptidase_M20"/>
</dbReference>
<keyword evidence="3" id="KW-0378">Hydrolase</keyword>
<dbReference type="SUPFAM" id="SSF53187">
    <property type="entry name" value="Zn-dependent exopeptidases"/>
    <property type="match status" value="1"/>
</dbReference>
<protein>
    <submittedName>
        <fullName evidence="5">Acetylornithine deacetylase/Succinyl-diaminopimelate desuccinylase</fullName>
    </submittedName>
</protein>